<dbReference type="GO" id="GO:0003700">
    <property type="term" value="F:DNA-binding transcription factor activity"/>
    <property type="evidence" value="ECO:0007669"/>
    <property type="project" value="InterPro"/>
</dbReference>
<evidence type="ECO:0000256" key="2">
    <source>
        <dbReference type="ARBA" id="ARBA00023125"/>
    </source>
</evidence>
<dbReference type="AlphaFoldDB" id="A0A0A1ZWI9"/>
<evidence type="ECO:0000259" key="4">
    <source>
        <dbReference type="PROSITE" id="PS50987"/>
    </source>
</evidence>
<dbReference type="Gene3D" id="1.10.10.10">
    <property type="entry name" value="Winged helix-like DNA-binding domain superfamily/Winged helix DNA-binding domain"/>
    <property type="match status" value="1"/>
</dbReference>
<dbReference type="Proteomes" id="UP000030491">
    <property type="component" value="Unassembled WGS sequence"/>
</dbReference>
<reference evidence="6" key="1">
    <citation type="journal article" date="2014" name="Sci. Data">
        <title>Genomes of diverse isolates of the marine cyanobacterium Prochlorococcus.</title>
        <authorList>
            <person name="Biller S."/>
            <person name="Berube P."/>
            <person name="Thompson J."/>
            <person name="Kelly L."/>
            <person name="Roggensack S."/>
            <person name="Awad L."/>
            <person name="Roache-Johnson K."/>
            <person name="Ding H."/>
            <person name="Giovannoni S.J."/>
            <person name="Moore L.R."/>
            <person name="Chisholm S.W."/>
        </authorList>
    </citation>
    <scope>NUCLEOTIDE SEQUENCE [LARGE SCALE GENOMIC DNA]</scope>
</reference>
<dbReference type="CDD" id="cd00090">
    <property type="entry name" value="HTH_ARSR"/>
    <property type="match status" value="1"/>
</dbReference>
<dbReference type="InterPro" id="IPR036388">
    <property type="entry name" value="WH-like_DNA-bd_sf"/>
</dbReference>
<name>A0A0A1ZWI9_PROMR</name>
<dbReference type="InterPro" id="IPR018334">
    <property type="entry name" value="ArsR_HTH"/>
</dbReference>
<dbReference type="PROSITE" id="PS50987">
    <property type="entry name" value="HTH_ARSR_2"/>
    <property type="match status" value="1"/>
</dbReference>
<dbReference type="SUPFAM" id="SSF46785">
    <property type="entry name" value="Winged helix' DNA-binding domain"/>
    <property type="match status" value="1"/>
</dbReference>
<evidence type="ECO:0000256" key="3">
    <source>
        <dbReference type="ARBA" id="ARBA00023163"/>
    </source>
</evidence>
<evidence type="ECO:0000256" key="1">
    <source>
        <dbReference type="ARBA" id="ARBA00023015"/>
    </source>
</evidence>
<accession>A0A0A1ZWI9</accession>
<organism evidence="5 6">
    <name type="scientific">Prochlorococcus marinus str. MIT 9116</name>
    <dbReference type="NCBI Taxonomy" id="167544"/>
    <lineage>
        <taxon>Bacteria</taxon>
        <taxon>Bacillati</taxon>
        <taxon>Cyanobacteriota</taxon>
        <taxon>Cyanophyceae</taxon>
        <taxon>Synechococcales</taxon>
        <taxon>Prochlorococcaceae</taxon>
        <taxon>Prochlorococcus</taxon>
    </lineage>
</organism>
<dbReference type="InterPro" id="IPR036390">
    <property type="entry name" value="WH_DNA-bd_sf"/>
</dbReference>
<protein>
    <submittedName>
        <fullName evidence="5">Bacterial regulatory protein</fullName>
    </submittedName>
</protein>
<comment type="caution">
    <text evidence="5">The sequence shown here is derived from an EMBL/GenBank/DDBJ whole genome shotgun (WGS) entry which is preliminary data.</text>
</comment>
<gene>
    <name evidence="5" type="ORF">EU93_0070</name>
</gene>
<keyword evidence="3" id="KW-0804">Transcription</keyword>
<dbReference type="RefSeq" id="WP_241433729.1">
    <property type="nucleotide sequence ID" value="NZ_JNAJ01000002.1"/>
</dbReference>
<dbReference type="InterPro" id="IPR011991">
    <property type="entry name" value="ArsR-like_HTH"/>
</dbReference>
<dbReference type="InterPro" id="IPR001845">
    <property type="entry name" value="HTH_ArsR_DNA-bd_dom"/>
</dbReference>
<dbReference type="SMART" id="SM00418">
    <property type="entry name" value="HTH_ARSR"/>
    <property type="match status" value="1"/>
</dbReference>
<dbReference type="NCBIfam" id="NF033788">
    <property type="entry name" value="HTH_metalloreg"/>
    <property type="match status" value="1"/>
</dbReference>
<dbReference type="GO" id="GO:0003677">
    <property type="term" value="F:DNA binding"/>
    <property type="evidence" value="ECO:0007669"/>
    <property type="project" value="UniProtKB-KW"/>
</dbReference>
<dbReference type="EMBL" id="JNAJ01000002">
    <property type="protein sequence ID" value="KGF93760.1"/>
    <property type="molecule type" value="Genomic_DNA"/>
</dbReference>
<sequence>MILLEQLKKIDSEQFIGIMESFSDPIRINILELMMGGEICVCDIVKVTGLSQSKISYHIKILKDSDLISDRQEGRWVYYKLDLEVLSDIKNWMGNLIQSSSSKSSCE</sequence>
<dbReference type="PROSITE" id="PS00846">
    <property type="entry name" value="HTH_ARSR_1"/>
    <property type="match status" value="1"/>
</dbReference>
<dbReference type="InterPro" id="IPR051081">
    <property type="entry name" value="HTH_MetalResp_TranReg"/>
</dbReference>
<dbReference type="Pfam" id="PF01022">
    <property type="entry name" value="HTH_5"/>
    <property type="match status" value="1"/>
</dbReference>
<keyword evidence="1" id="KW-0805">Transcription regulation</keyword>
<evidence type="ECO:0000313" key="5">
    <source>
        <dbReference type="EMBL" id="KGF93760.1"/>
    </source>
</evidence>
<dbReference type="PANTHER" id="PTHR33154:SF18">
    <property type="entry name" value="ARSENICAL RESISTANCE OPERON REPRESSOR"/>
    <property type="match status" value="1"/>
</dbReference>
<proteinExistence type="predicted"/>
<dbReference type="PANTHER" id="PTHR33154">
    <property type="entry name" value="TRANSCRIPTIONAL REGULATOR, ARSR FAMILY"/>
    <property type="match status" value="1"/>
</dbReference>
<keyword evidence="2" id="KW-0238">DNA-binding</keyword>
<feature type="domain" description="HTH arsR-type" evidence="4">
    <location>
        <begin position="7"/>
        <end position="104"/>
    </location>
</feature>
<evidence type="ECO:0000313" key="6">
    <source>
        <dbReference type="Proteomes" id="UP000030491"/>
    </source>
</evidence>
<dbReference type="PRINTS" id="PR00778">
    <property type="entry name" value="HTHARSR"/>
</dbReference>